<reference evidence="13" key="1">
    <citation type="journal article" date="2019" name="Nat. Commun.">
        <title>Expansion of phycobilisome linker gene families in mesophilic red algae.</title>
        <authorList>
            <person name="Lee J."/>
            <person name="Kim D."/>
            <person name="Bhattacharya D."/>
            <person name="Yoon H.S."/>
        </authorList>
    </citation>
    <scope>NUCLEOTIDE SEQUENCE [LARGE SCALE GENOMIC DNA]</scope>
    <source>
        <strain evidence="13">CCMP 1328</strain>
    </source>
</reference>
<comment type="function">
    <text evidence="10">Specifically methylates the N1 position of guanosine-37 in various cytoplasmic and mitochondrial tRNAs. Methylation is not dependent on the nature of the nucleoside 5' of the target nucleoside. This is the first step in the biosynthesis of wybutosine (yW), a modified base adjacent to the anticodon of tRNAs and required for accurate decoding.</text>
</comment>
<protein>
    <recommendedName>
        <fullName evidence="10">tRNA (guanine(37)-N1)-methyltransferase</fullName>
        <ecNumber evidence="10">2.1.1.228</ecNumber>
    </recommendedName>
    <alternativeName>
        <fullName evidence="10">M1G-methyltransferase</fullName>
    </alternativeName>
    <alternativeName>
        <fullName evidence="10">tRNA [GM37] methyltransferase</fullName>
    </alternativeName>
    <alternativeName>
        <fullName evidence="10">tRNA methyltransferase 5 homolog</fullName>
    </alternativeName>
</protein>
<dbReference type="Pfam" id="PF25133">
    <property type="entry name" value="TYW2_N_2"/>
    <property type="match status" value="1"/>
</dbReference>
<sequence>MCAFTAPHLFYSPCPSASTVRRACRAALVSRRVVPVKVSRTRKHMMLSSPPHSAAEHEPLPLAVRMPSEDKFRRVFHVFALSVHAKQVHAVRTLAAKMVLRVPKIVSVRDDSTLLPSEESGEQSPRKLILTRFLADPSSTHGSEQNGSVSLSIAGQKRLLEELNDGKQEDAFACPKTPSLPAPLVNLPEFIGNMTDQDDSGSNYCEGRLRQELAALSASSPLPESLVIKVVQVVVGFEHWSADTILAALMGANVTVPTSFEQVGHLIHLNLLDEQLPYKYLIGDVLLKKLAPRVRTVMNKAASTSGQFRTFDMELLAGEDNTVCEVRENNCIFEFDFRRVYWNSRLEAEHGRIVSLMGESSVLADAFAGVGPFVIPVAQKLAGQASSSKKVKKKGDDSAAAQIDPSMQASTLFKVYGNDLNPESSRYMQLNAKRNKVQEHVRVSNLCARDFLRGLVSDRVPFTHVTMNFPAGAPEFLDVFRGLYAVDQNALPAQRLPLPTVHCYCFAREDMWDIQPLARVARVLYGKSILSDPLLSGDDDDLILDETGFRTGANVRQVRSVAPNKLHVCVTFKLPEKVAYADGFSENNPANFN</sequence>
<evidence type="ECO:0000256" key="10">
    <source>
        <dbReference type="HAMAP-Rule" id="MF_03152"/>
    </source>
</evidence>
<dbReference type="SUPFAM" id="SSF53335">
    <property type="entry name" value="S-adenosyl-L-methionine-dependent methyltransferases"/>
    <property type="match status" value="2"/>
</dbReference>
<dbReference type="PANTHER" id="PTHR23245">
    <property type="entry name" value="TRNA METHYLTRANSFERASE"/>
    <property type="match status" value="1"/>
</dbReference>
<dbReference type="AlphaFoldDB" id="A0A5J4Z2Z3"/>
<gene>
    <name evidence="12" type="ORF">FVE85_5193</name>
</gene>
<evidence type="ECO:0000256" key="5">
    <source>
        <dbReference type="ARBA" id="ARBA00022691"/>
    </source>
</evidence>
<evidence type="ECO:0000256" key="8">
    <source>
        <dbReference type="ARBA" id="ARBA00023242"/>
    </source>
</evidence>
<dbReference type="InterPro" id="IPR029063">
    <property type="entry name" value="SAM-dependent_MTases_sf"/>
</dbReference>
<comment type="similarity">
    <text evidence="10">Belongs to the TRM5 / TYW2 family.</text>
</comment>
<dbReference type="Gene3D" id="3.30.300.110">
    <property type="entry name" value="Met-10+ protein-like domains"/>
    <property type="match status" value="1"/>
</dbReference>
<keyword evidence="3 10" id="KW-0489">Methyltransferase</keyword>
<feature type="domain" description="SAM-dependent methyltransferase TRM5/TYW2-type" evidence="11">
    <location>
        <begin position="260"/>
        <end position="576"/>
    </location>
</feature>
<dbReference type="Proteomes" id="UP000324585">
    <property type="component" value="Unassembled WGS sequence"/>
</dbReference>
<keyword evidence="7 10" id="KW-0496">Mitochondrion</keyword>
<dbReference type="GO" id="GO:0005759">
    <property type="term" value="C:mitochondrial matrix"/>
    <property type="evidence" value="ECO:0007669"/>
    <property type="project" value="UniProtKB-SubCell"/>
</dbReference>
<dbReference type="PANTHER" id="PTHR23245:SF36">
    <property type="entry name" value="TRNA (GUANINE(37)-N1)-METHYLTRANSFERASE"/>
    <property type="match status" value="1"/>
</dbReference>
<proteinExistence type="inferred from homology"/>
<evidence type="ECO:0000256" key="7">
    <source>
        <dbReference type="ARBA" id="ARBA00023128"/>
    </source>
</evidence>
<evidence type="ECO:0000313" key="13">
    <source>
        <dbReference type="Proteomes" id="UP000324585"/>
    </source>
</evidence>
<dbReference type="EC" id="2.1.1.228" evidence="10"/>
<dbReference type="InterPro" id="IPR056743">
    <property type="entry name" value="TRM5-TYW2-like_MTfase"/>
</dbReference>
<dbReference type="EMBL" id="VRMN01000001">
    <property type="protein sequence ID" value="KAA8497608.1"/>
    <property type="molecule type" value="Genomic_DNA"/>
</dbReference>
<keyword evidence="13" id="KW-1185">Reference proteome</keyword>
<comment type="caution">
    <text evidence="10">Lacks conserved residue(s) required for the propagation of feature annotation.</text>
</comment>
<accession>A0A5J4Z2Z3</accession>
<organism evidence="12 13">
    <name type="scientific">Porphyridium purpureum</name>
    <name type="common">Red alga</name>
    <name type="synonym">Porphyridium cruentum</name>
    <dbReference type="NCBI Taxonomy" id="35688"/>
    <lineage>
        <taxon>Eukaryota</taxon>
        <taxon>Rhodophyta</taxon>
        <taxon>Bangiophyceae</taxon>
        <taxon>Porphyridiales</taxon>
        <taxon>Porphyridiaceae</taxon>
        <taxon>Porphyridium</taxon>
    </lineage>
</organism>
<dbReference type="GO" id="GO:0052906">
    <property type="term" value="F:tRNA (guanine(37)-N1)-methyltransferase activity"/>
    <property type="evidence" value="ECO:0007669"/>
    <property type="project" value="UniProtKB-UniRule"/>
</dbReference>
<evidence type="ECO:0000256" key="1">
    <source>
        <dbReference type="ARBA" id="ARBA00009775"/>
    </source>
</evidence>
<dbReference type="GO" id="GO:0070901">
    <property type="term" value="P:mitochondrial tRNA methylation"/>
    <property type="evidence" value="ECO:0007669"/>
    <property type="project" value="UniProtKB-ARBA"/>
</dbReference>
<dbReference type="FunFam" id="3.30.300.110:FF:000001">
    <property type="entry name" value="tRNA (guanine(37)-N1)-methyltransferase"/>
    <property type="match status" value="1"/>
</dbReference>
<dbReference type="HAMAP" id="MF_03152">
    <property type="entry name" value="TRM5"/>
    <property type="match status" value="1"/>
</dbReference>
<keyword evidence="8 10" id="KW-0539">Nucleus</keyword>
<evidence type="ECO:0000256" key="6">
    <source>
        <dbReference type="ARBA" id="ARBA00022694"/>
    </source>
</evidence>
<feature type="binding site" evidence="10">
    <location>
        <begin position="419"/>
        <end position="420"/>
    </location>
    <ligand>
        <name>S-adenosyl-L-methionine</name>
        <dbReference type="ChEBI" id="CHEBI:59789"/>
    </ligand>
</feature>
<comment type="subcellular location">
    <subcellularLocation>
        <location evidence="10">Mitochondrion matrix</location>
    </subcellularLocation>
    <subcellularLocation>
        <location evidence="10">Nucleus</location>
    </subcellularLocation>
    <subcellularLocation>
        <location evidence="10">Cytoplasm</location>
    </subcellularLocation>
    <text evidence="10">Predominantly in the mitochondria and in the nucleus.</text>
</comment>
<dbReference type="GO" id="GO:0002939">
    <property type="term" value="P:tRNA N1-guanine methylation"/>
    <property type="evidence" value="ECO:0007669"/>
    <property type="project" value="TreeGrafter"/>
</dbReference>
<evidence type="ECO:0000256" key="2">
    <source>
        <dbReference type="ARBA" id="ARBA00022490"/>
    </source>
</evidence>
<evidence type="ECO:0000313" key="12">
    <source>
        <dbReference type="EMBL" id="KAA8497608.1"/>
    </source>
</evidence>
<dbReference type="Pfam" id="PF02475">
    <property type="entry name" value="TRM5-TYW2_MTfase"/>
    <property type="match status" value="1"/>
</dbReference>
<comment type="subunit">
    <text evidence="10">Monomer.</text>
</comment>
<evidence type="ECO:0000256" key="3">
    <source>
        <dbReference type="ARBA" id="ARBA00022603"/>
    </source>
</evidence>
<comment type="catalytic activity">
    <reaction evidence="9 10">
        <text>guanosine(37) in tRNA + S-adenosyl-L-methionine = N(1)-methylguanosine(37) in tRNA + S-adenosyl-L-homocysteine + H(+)</text>
        <dbReference type="Rhea" id="RHEA:36899"/>
        <dbReference type="Rhea" id="RHEA-COMP:10145"/>
        <dbReference type="Rhea" id="RHEA-COMP:10147"/>
        <dbReference type="ChEBI" id="CHEBI:15378"/>
        <dbReference type="ChEBI" id="CHEBI:57856"/>
        <dbReference type="ChEBI" id="CHEBI:59789"/>
        <dbReference type="ChEBI" id="CHEBI:73542"/>
        <dbReference type="ChEBI" id="CHEBI:74269"/>
        <dbReference type="EC" id="2.1.1.228"/>
    </reaction>
</comment>
<keyword evidence="6 10" id="KW-0819">tRNA processing</keyword>
<evidence type="ECO:0000256" key="9">
    <source>
        <dbReference type="ARBA" id="ARBA00047783"/>
    </source>
</evidence>
<dbReference type="Gene3D" id="3.40.50.150">
    <property type="entry name" value="Vaccinia Virus protein VP39"/>
    <property type="match status" value="1"/>
</dbReference>
<dbReference type="InterPro" id="IPR030382">
    <property type="entry name" value="MeTrfase_TRM5/TYW2"/>
</dbReference>
<dbReference type="InterPro" id="IPR025792">
    <property type="entry name" value="tRNA_Gua_MeTrfase_euk"/>
</dbReference>
<evidence type="ECO:0000256" key="4">
    <source>
        <dbReference type="ARBA" id="ARBA00022679"/>
    </source>
</evidence>
<feature type="binding site" evidence="10">
    <location>
        <position position="350"/>
    </location>
    <ligand>
        <name>S-adenosyl-L-methionine</name>
        <dbReference type="ChEBI" id="CHEBI:59789"/>
    </ligand>
</feature>
<dbReference type="InterPro" id="IPR056744">
    <property type="entry name" value="TRM5/TYW2-like_N"/>
</dbReference>
<keyword evidence="5 10" id="KW-0949">S-adenosyl-L-methionine</keyword>
<comment type="similarity">
    <text evidence="1">Belongs to the class I-like SAM-binding methyltransferase superfamily. TRM5/TYW2 family.</text>
</comment>
<dbReference type="OrthoDB" id="408788at2759"/>
<comment type="caution">
    <text evidence="12">The sequence shown here is derived from an EMBL/GenBank/DDBJ whole genome shotgun (WGS) entry which is preliminary data.</text>
</comment>
<keyword evidence="2 10" id="KW-0963">Cytoplasm</keyword>
<dbReference type="PROSITE" id="PS51684">
    <property type="entry name" value="SAM_MT_TRM5_TYW2"/>
    <property type="match status" value="1"/>
</dbReference>
<dbReference type="GO" id="GO:0005634">
    <property type="term" value="C:nucleus"/>
    <property type="evidence" value="ECO:0007669"/>
    <property type="project" value="UniProtKB-SubCell"/>
</dbReference>
<keyword evidence="4 10" id="KW-0808">Transferase</keyword>
<evidence type="ECO:0000259" key="11">
    <source>
        <dbReference type="PROSITE" id="PS51684"/>
    </source>
</evidence>
<feature type="binding site" evidence="10">
    <location>
        <position position="468"/>
    </location>
    <ligand>
        <name>S-adenosyl-L-methionine</name>
        <dbReference type="ChEBI" id="CHEBI:59789"/>
    </ligand>
</feature>
<name>A0A5J4Z2Z3_PORPP</name>